<dbReference type="Gene3D" id="3.40.50.2000">
    <property type="entry name" value="Glycogen Phosphorylase B"/>
    <property type="match status" value="2"/>
</dbReference>
<proteinExistence type="inferred from homology"/>
<dbReference type="EC" id="2.4.1.-" evidence="4"/>
<protein>
    <recommendedName>
        <fullName evidence="4">Glycosyltransferase</fullName>
        <ecNumber evidence="4">2.4.1.-</ecNumber>
    </recommendedName>
</protein>
<gene>
    <name evidence="5" type="ORF">BAE44_0003410</name>
</gene>
<dbReference type="AlphaFoldDB" id="A0A1E5WDV0"/>
<evidence type="ECO:0000313" key="5">
    <source>
        <dbReference type="EMBL" id="OEL35571.1"/>
    </source>
</evidence>
<keyword evidence="2 3" id="KW-0808">Transferase</keyword>
<name>A0A1E5WDV0_9POAL</name>
<dbReference type="GO" id="GO:0080044">
    <property type="term" value="F:quercetin 7-O-glucosyltransferase activity"/>
    <property type="evidence" value="ECO:0007669"/>
    <property type="project" value="TreeGrafter"/>
</dbReference>
<evidence type="ECO:0000256" key="4">
    <source>
        <dbReference type="RuleBase" id="RU362057"/>
    </source>
</evidence>
<evidence type="ECO:0000256" key="1">
    <source>
        <dbReference type="ARBA" id="ARBA00009995"/>
    </source>
</evidence>
<accession>A0A1E5WDV0</accession>
<evidence type="ECO:0000256" key="3">
    <source>
        <dbReference type="RuleBase" id="RU003718"/>
    </source>
</evidence>
<evidence type="ECO:0000313" key="6">
    <source>
        <dbReference type="Proteomes" id="UP000095767"/>
    </source>
</evidence>
<dbReference type="GO" id="GO:0080043">
    <property type="term" value="F:quercetin 3-O-glucosyltransferase activity"/>
    <property type="evidence" value="ECO:0007669"/>
    <property type="project" value="TreeGrafter"/>
</dbReference>
<dbReference type="PANTHER" id="PTHR11926:SF1392">
    <property type="entry name" value="GLYCOSYLTRANSFERASE"/>
    <property type="match status" value="1"/>
</dbReference>
<evidence type="ECO:0000256" key="2">
    <source>
        <dbReference type="ARBA" id="ARBA00022679"/>
    </source>
</evidence>
<sequence length="483" mass="52704">MAVAAVHVLVFPWPLQGHINTFVPLSTALVNSGVHVTFLHTEHNFRRVRCTEAAPRLRYLSVPDGLPDDHPRSVGDIFTLMESMWTMGSAAYRTLLLSLLFPGSGEFPPVTCVVADGIMTFAIDIAEELGVPALAFRTASANSFSAYLAVPRLLELGETPLPVDEPVHGVPGMEGFLRRRDLPRLAPAADGHPTESETAADVHPFLLTVAKGIAHCGRARALVLNTPASLEGSALAHISPHMRDVFAIGPLHAMSSVPAPAASLWREDDGCVAWLDGHTDRSVVYVSLGSLTHISHEEFTEFLFGLLGTGYPFLWVLRPDMVGAAEKEALRGAIGDGSKVRVVDWAPQRDVLRHRAVGCFLTHSGWNSTMESILEGVPMVCWPFFADQHINSRFVHAVWRAGLDMKDMCDRSTVRSMVTEVMESSEIRESVQALAQRVQRDVATGGSSDNEFKRLVGFITELSTTDRHQARSPVMNGDISHQG</sequence>
<reference evidence="5 6" key="1">
    <citation type="submission" date="2016-09" db="EMBL/GenBank/DDBJ databases">
        <title>The draft genome of Dichanthelium oligosanthes: A C3 panicoid grass species.</title>
        <authorList>
            <person name="Studer A.J."/>
            <person name="Schnable J.C."/>
            <person name="Brutnell T.P."/>
        </authorList>
    </citation>
    <scope>NUCLEOTIDE SEQUENCE [LARGE SCALE GENOMIC DNA]</scope>
    <source>
        <strain evidence="6">cv. Kellogg 1175</strain>
        <tissue evidence="5">Leaf</tissue>
    </source>
</reference>
<organism evidence="5 6">
    <name type="scientific">Dichanthelium oligosanthes</name>
    <dbReference type="NCBI Taxonomy" id="888268"/>
    <lineage>
        <taxon>Eukaryota</taxon>
        <taxon>Viridiplantae</taxon>
        <taxon>Streptophyta</taxon>
        <taxon>Embryophyta</taxon>
        <taxon>Tracheophyta</taxon>
        <taxon>Spermatophyta</taxon>
        <taxon>Magnoliopsida</taxon>
        <taxon>Liliopsida</taxon>
        <taxon>Poales</taxon>
        <taxon>Poaceae</taxon>
        <taxon>PACMAD clade</taxon>
        <taxon>Panicoideae</taxon>
        <taxon>Panicodae</taxon>
        <taxon>Paniceae</taxon>
        <taxon>Dichantheliinae</taxon>
        <taxon>Dichanthelium</taxon>
    </lineage>
</organism>
<comment type="caution">
    <text evidence="5">The sequence shown here is derived from an EMBL/GenBank/DDBJ whole genome shotgun (WGS) entry which is preliminary data.</text>
</comment>
<dbReference type="OrthoDB" id="5835829at2759"/>
<dbReference type="InterPro" id="IPR002213">
    <property type="entry name" value="UDP_glucos_trans"/>
</dbReference>
<dbReference type="PANTHER" id="PTHR11926">
    <property type="entry name" value="GLUCOSYL/GLUCURONOSYL TRANSFERASES"/>
    <property type="match status" value="1"/>
</dbReference>
<dbReference type="Proteomes" id="UP000095767">
    <property type="component" value="Unassembled WGS sequence"/>
</dbReference>
<dbReference type="PROSITE" id="PS00375">
    <property type="entry name" value="UDPGT"/>
    <property type="match status" value="1"/>
</dbReference>
<keyword evidence="3" id="KW-0328">Glycosyltransferase</keyword>
<dbReference type="InterPro" id="IPR035595">
    <property type="entry name" value="UDP_glycos_trans_CS"/>
</dbReference>
<comment type="similarity">
    <text evidence="1 3">Belongs to the UDP-glycosyltransferase family.</text>
</comment>
<dbReference type="EMBL" id="LWDX02011733">
    <property type="protein sequence ID" value="OEL35571.1"/>
    <property type="molecule type" value="Genomic_DNA"/>
</dbReference>
<dbReference type="SUPFAM" id="SSF53756">
    <property type="entry name" value="UDP-Glycosyltransferase/glycogen phosphorylase"/>
    <property type="match status" value="1"/>
</dbReference>
<dbReference type="Pfam" id="PF00201">
    <property type="entry name" value="UDPGT"/>
    <property type="match status" value="1"/>
</dbReference>
<keyword evidence="6" id="KW-1185">Reference proteome</keyword>
<dbReference type="CDD" id="cd03784">
    <property type="entry name" value="GT1_Gtf-like"/>
    <property type="match status" value="1"/>
</dbReference>